<evidence type="ECO:0000313" key="5">
    <source>
        <dbReference type="Proteomes" id="UP000222296"/>
    </source>
</evidence>
<keyword evidence="4" id="KW-0614">Plasmid</keyword>
<keyword evidence="1 4" id="KW-0489">Methyltransferase</keyword>
<dbReference type="GO" id="GO:0008168">
    <property type="term" value="F:methyltransferase activity"/>
    <property type="evidence" value="ECO:0007669"/>
    <property type="project" value="UniProtKB-KW"/>
</dbReference>
<dbReference type="InterPro" id="IPR041698">
    <property type="entry name" value="Methyltransf_25"/>
</dbReference>
<organism evidence="4 5">
    <name type="scientific">Agrobacterium tumefaciens</name>
    <dbReference type="NCBI Taxonomy" id="358"/>
    <lineage>
        <taxon>Bacteria</taxon>
        <taxon>Pseudomonadati</taxon>
        <taxon>Pseudomonadota</taxon>
        <taxon>Alphaproteobacteria</taxon>
        <taxon>Hyphomicrobiales</taxon>
        <taxon>Rhizobiaceae</taxon>
        <taxon>Rhizobium/Agrobacterium group</taxon>
        <taxon>Agrobacterium</taxon>
        <taxon>Agrobacterium tumefaciens complex</taxon>
    </lineage>
</organism>
<dbReference type="AlphaFoldDB" id="A0AAP9J978"/>
<dbReference type="SUPFAM" id="SSF53335">
    <property type="entry name" value="S-adenosyl-L-methionine-dependent methyltransferases"/>
    <property type="match status" value="1"/>
</dbReference>
<dbReference type="EMBL" id="CP042276">
    <property type="protein sequence ID" value="QDY97772.2"/>
    <property type="molecule type" value="Genomic_DNA"/>
</dbReference>
<dbReference type="PANTHER" id="PTHR44942:SF4">
    <property type="entry name" value="METHYLTRANSFERASE TYPE 11 DOMAIN-CONTAINING PROTEIN"/>
    <property type="match status" value="1"/>
</dbReference>
<dbReference type="InterPro" id="IPR029063">
    <property type="entry name" value="SAM-dependent_MTases_sf"/>
</dbReference>
<dbReference type="CDD" id="cd02440">
    <property type="entry name" value="AdoMet_MTases"/>
    <property type="match status" value="1"/>
</dbReference>
<sequence>MSSDTPAGFRDRFNTLSGGYARFRPQYPDEMVASLAAHITDVPVSDDAPVLDVGCGTGIFTRQLAKALPPSMRILGIEPAENMRDAAIGQTNGFNIAFLDGSAESLPVGNGAARAIIAATAAHWFERPIFYAEATRALAQGGILAIIEYVRDTENSPAAAAIEGFLAREGGPKAYERPDYVAELEALPGLEVVEVLKRTVTLPLDVDGFVGLALSSSHAKAVVSRLGETDTKSALVRVGAGLAGADGRIPYGYRFQMFVARKRQATPRGAGGLGTA</sequence>
<evidence type="ECO:0000259" key="3">
    <source>
        <dbReference type="Pfam" id="PF13649"/>
    </source>
</evidence>
<evidence type="ECO:0000313" key="4">
    <source>
        <dbReference type="EMBL" id="QDY97772.2"/>
    </source>
</evidence>
<proteinExistence type="predicted"/>
<evidence type="ECO:0000256" key="2">
    <source>
        <dbReference type="ARBA" id="ARBA00022679"/>
    </source>
</evidence>
<dbReference type="Pfam" id="PF13649">
    <property type="entry name" value="Methyltransf_25"/>
    <property type="match status" value="1"/>
</dbReference>
<name>A0AAP9J978_AGRTU</name>
<accession>A0AAP9J978</accession>
<dbReference type="InterPro" id="IPR051052">
    <property type="entry name" value="Diverse_substrate_MTase"/>
</dbReference>
<dbReference type="PANTHER" id="PTHR44942">
    <property type="entry name" value="METHYLTRANSF_11 DOMAIN-CONTAINING PROTEIN"/>
    <property type="match status" value="1"/>
</dbReference>
<dbReference type="RefSeq" id="WP_163118037.1">
    <property type="nucleotide sequence ID" value="NZ_CP042276.1"/>
</dbReference>
<evidence type="ECO:0000256" key="1">
    <source>
        <dbReference type="ARBA" id="ARBA00022603"/>
    </source>
</evidence>
<reference evidence="4 5" key="1">
    <citation type="journal article" date="2017" name="Genome Announc.">
        <title>Draft Genome Sequence of Agrobacterium tumefaciens Biovar 1 Strain 186, Isolated from Walnut.</title>
        <authorList>
            <person name="Poret-Peterson A.T."/>
            <person name="Bhatnagar S."/>
            <person name="McClean A.E."/>
            <person name="Kluepfel D.A."/>
        </authorList>
    </citation>
    <scope>NUCLEOTIDE SEQUENCE [LARGE SCALE GENOMIC DNA]</scope>
    <source>
        <strain evidence="4 5">186</strain>
    </source>
</reference>
<dbReference type="Gene3D" id="3.40.50.150">
    <property type="entry name" value="Vaccinia Virus protein VP39"/>
    <property type="match status" value="1"/>
</dbReference>
<geneLocation type="plasmid" evidence="5">
    <name>pat</name>
</geneLocation>
<dbReference type="GO" id="GO:0032259">
    <property type="term" value="P:methylation"/>
    <property type="evidence" value="ECO:0007669"/>
    <property type="project" value="UniProtKB-KW"/>
</dbReference>
<dbReference type="Proteomes" id="UP000222296">
    <property type="component" value="Plasmid pAt"/>
</dbReference>
<protein>
    <submittedName>
        <fullName evidence="4">Class I SAM-dependent methyltransferase</fullName>
    </submittedName>
</protein>
<keyword evidence="2" id="KW-0808">Transferase</keyword>
<feature type="domain" description="Methyltransferase" evidence="3">
    <location>
        <begin position="50"/>
        <end position="142"/>
    </location>
</feature>
<gene>
    <name evidence="4" type="ORF">CG010_026960</name>
</gene>